<dbReference type="Proteomes" id="UP000649617">
    <property type="component" value="Unassembled WGS sequence"/>
</dbReference>
<evidence type="ECO:0008006" key="3">
    <source>
        <dbReference type="Google" id="ProtNLM"/>
    </source>
</evidence>
<sequence>DGLLLQTSEAERGLLLRAEGRIRAQRDMHLLLSPWPIWHALDRLTCSGVVNATVVSAIQPAKKWLYLFVSRSRASEKQDLVVSNQIRAERKAYCPVEFTTLMERVAQSQRPLEKMKVVEVGAHYGDCSLWTSAVFRPKVSCVGIEADLTRWERFQRAKVTNGFEDDTLLVLHGFVAESLKSSVQYDLRTSGLLPFIPRLALDEIIREPVDVLKVHTNGGEHKVLLGARRAFALGVRAVVVAILNSTLGLRSARFLAKRGYEVHIGKQRLQPQKLRRASYIGNILQAEARRQMVAIHPELVT</sequence>
<organism evidence="1 2">
    <name type="scientific">Symbiodinium pilosum</name>
    <name type="common">Dinoflagellate</name>
    <dbReference type="NCBI Taxonomy" id="2952"/>
    <lineage>
        <taxon>Eukaryota</taxon>
        <taxon>Sar</taxon>
        <taxon>Alveolata</taxon>
        <taxon>Dinophyceae</taxon>
        <taxon>Suessiales</taxon>
        <taxon>Symbiodiniaceae</taxon>
        <taxon>Symbiodinium</taxon>
    </lineage>
</organism>
<feature type="non-terminal residue" evidence="1">
    <location>
        <position position="1"/>
    </location>
</feature>
<gene>
    <name evidence="1" type="ORF">SPIL2461_LOCUS1720</name>
</gene>
<reference evidence="1" key="1">
    <citation type="submission" date="2021-02" db="EMBL/GenBank/DDBJ databases">
        <authorList>
            <person name="Dougan E. K."/>
            <person name="Rhodes N."/>
            <person name="Thang M."/>
            <person name="Chan C."/>
        </authorList>
    </citation>
    <scope>NUCLEOTIDE SEQUENCE</scope>
</reference>
<evidence type="ECO:0000313" key="2">
    <source>
        <dbReference type="Proteomes" id="UP000649617"/>
    </source>
</evidence>
<protein>
    <recommendedName>
        <fullName evidence="3">Methyltransferase FkbM domain-containing protein</fullName>
    </recommendedName>
</protein>
<accession>A0A812J7G2</accession>
<keyword evidence="2" id="KW-1185">Reference proteome</keyword>
<dbReference type="OrthoDB" id="420350at2759"/>
<dbReference type="Gene3D" id="3.40.50.150">
    <property type="entry name" value="Vaccinia Virus protein VP39"/>
    <property type="match status" value="1"/>
</dbReference>
<name>A0A812J7G2_SYMPI</name>
<dbReference type="AlphaFoldDB" id="A0A812J7G2"/>
<comment type="caution">
    <text evidence="1">The sequence shown here is derived from an EMBL/GenBank/DDBJ whole genome shotgun (WGS) entry which is preliminary data.</text>
</comment>
<proteinExistence type="predicted"/>
<evidence type="ECO:0000313" key="1">
    <source>
        <dbReference type="EMBL" id="CAE7198502.1"/>
    </source>
</evidence>
<dbReference type="InterPro" id="IPR029063">
    <property type="entry name" value="SAM-dependent_MTases_sf"/>
</dbReference>
<dbReference type="EMBL" id="CAJNIZ010001745">
    <property type="protein sequence ID" value="CAE7198502.1"/>
    <property type="molecule type" value="Genomic_DNA"/>
</dbReference>
<dbReference type="SUPFAM" id="SSF53335">
    <property type="entry name" value="S-adenosyl-L-methionine-dependent methyltransferases"/>
    <property type="match status" value="1"/>
</dbReference>